<accession>A0A9J6RN71</accession>
<dbReference type="EMBL" id="JAPTGG010000010">
    <property type="protein sequence ID" value="MCZ0866174.1"/>
    <property type="molecule type" value="Genomic_DNA"/>
</dbReference>
<dbReference type="CDD" id="cd04747">
    <property type="entry name" value="OYE_like_5_FMN"/>
    <property type="match status" value="1"/>
</dbReference>
<gene>
    <name evidence="7" type="ORF">O0V09_13265</name>
</gene>
<protein>
    <submittedName>
        <fullName evidence="7">NADH:flavin oxidoreductase</fullName>
    </submittedName>
</protein>
<dbReference type="PANTHER" id="PTHR43303">
    <property type="entry name" value="NADPH DEHYDROGENASE C23G7.10C-RELATED"/>
    <property type="match status" value="1"/>
</dbReference>
<evidence type="ECO:0000256" key="2">
    <source>
        <dbReference type="ARBA" id="ARBA00022630"/>
    </source>
</evidence>
<proteinExistence type="predicted"/>
<dbReference type="InterPro" id="IPR044152">
    <property type="entry name" value="YqjM-like"/>
</dbReference>
<evidence type="ECO:0000256" key="5">
    <source>
        <dbReference type="ARBA" id="ARBA00023002"/>
    </source>
</evidence>
<dbReference type="SUPFAM" id="SSF51395">
    <property type="entry name" value="FMN-linked oxidoreductases"/>
    <property type="match status" value="1"/>
</dbReference>
<evidence type="ECO:0000256" key="1">
    <source>
        <dbReference type="ARBA" id="ARBA00001917"/>
    </source>
</evidence>
<dbReference type="Proteomes" id="UP001069090">
    <property type="component" value="Unassembled WGS sequence"/>
</dbReference>
<dbReference type="FunFam" id="3.20.20.70:FF:000262">
    <property type="entry name" value="NADH:flavin oxidoreductase"/>
    <property type="match status" value="1"/>
</dbReference>
<comment type="caution">
    <text evidence="7">The sequence shown here is derived from an EMBL/GenBank/DDBJ whole genome shotgun (WGS) entry which is preliminary data.</text>
</comment>
<sequence length="376" mass="41691">MPKTVLDSLFTPVAFGKTELPNRIVMSPMSREHCLGGVPDSKVAEYYRRRVLGGVSLIITEGTFIEHEGASAYPDNMPRFYGNDALAGWAKVLDAVHQAGGKIIPQLWHVGAVRRPGAAGPNPKAPGYGPMEIRDKDGQLKVKAMTQADIDDVIAAYVKAAQQAESMSFDGIEIHAAHGYLIDQFFWQQMNQRQDQYGGSLSNRIRFACEIVSAIRAAVSRDFPIVFRFSQWKQQDYNATIADTPEELSLITGELAKAGVDIFHVSTRRYWQAAFANSPLTLSAWVKKLSGKPVIAVGSVGLDTEFGWELWSQPQERHLSKVANISQLNTALSQGDFDFIAVGRALIADPEWAHKIRDQRLDEIVTFERKCLDSLV</sequence>
<keyword evidence="2" id="KW-0285">Flavoprotein</keyword>
<name>A0A9J6RN71_9GAMM</name>
<evidence type="ECO:0000313" key="7">
    <source>
        <dbReference type="EMBL" id="MCZ0866174.1"/>
    </source>
</evidence>
<feature type="domain" description="NADH:flavin oxidoreductase/NADH oxidase N-terminal" evidence="6">
    <location>
        <begin position="8"/>
        <end position="303"/>
    </location>
</feature>
<evidence type="ECO:0000256" key="4">
    <source>
        <dbReference type="ARBA" id="ARBA00022857"/>
    </source>
</evidence>
<dbReference type="RefSeq" id="WP_258332326.1">
    <property type="nucleotide sequence ID" value="NZ_JAPTGG010000010.1"/>
</dbReference>
<keyword evidence="4" id="KW-0521">NADP</keyword>
<dbReference type="GO" id="GO:0003959">
    <property type="term" value="F:NADPH dehydrogenase activity"/>
    <property type="evidence" value="ECO:0007669"/>
    <property type="project" value="InterPro"/>
</dbReference>
<evidence type="ECO:0000256" key="3">
    <source>
        <dbReference type="ARBA" id="ARBA00022643"/>
    </source>
</evidence>
<keyword evidence="8" id="KW-1185">Reference proteome</keyword>
<organism evidence="7 8">
    <name type="scientific">Dasania phycosphaerae</name>
    <dbReference type="NCBI Taxonomy" id="2950436"/>
    <lineage>
        <taxon>Bacteria</taxon>
        <taxon>Pseudomonadati</taxon>
        <taxon>Pseudomonadota</taxon>
        <taxon>Gammaproteobacteria</taxon>
        <taxon>Cellvibrionales</taxon>
        <taxon>Spongiibacteraceae</taxon>
        <taxon>Dasania</taxon>
    </lineage>
</organism>
<dbReference type="InterPro" id="IPR001155">
    <property type="entry name" value="OxRdtase_FMN_N"/>
</dbReference>
<evidence type="ECO:0000313" key="8">
    <source>
        <dbReference type="Proteomes" id="UP001069090"/>
    </source>
</evidence>
<dbReference type="GO" id="GO:0050661">
    <property type="term" value="F:NADP binding"/>
    <property type="evidence" value="ECO:0007669"/>
    <property type="project" value="InterPro"/>
</dbReference>
<dbReference type="GO" id="GO:0010181">
    <property type="term" value="F:FMN binding"/>
    <property type="evidence" value="ECO:0007669"/>
    <property type="project" value="InterPro"/>
</dbReference>
<dbReference type="Gene3D" id="3.20.20.70">
    <property type="entry name" value="Aldolase class I"/>
    <property type="match status" value="1"/>
</dbReference>
<evidence type="ECO:0000259" key="6">
    <source>
        <dbReference type="Pfam" id="PF00724"/>
    </source>
</evidence>
<dbReference type="AlphaFoldDB" id="A0A9J6RN71"/>
<dbReference type="Pfam" id="PF00724">
    <property type="entry name" value="Oxidored_FMN"/>
    <property type="match status" value="1"/>
</dbReference>
<dbReference type="InterPro" id="IPR013785">
    <property type="entry name" value="Aldolase_TIM"/>
</dbReference>
<reference evidence="7 8" key="1">
    <citation type="submission" date="2022-12" db="EMBL/GenBank/DDBJ databases">
        <title>Dasania phycosphaerae sp. nov., isolated from particulate material of the south coast of Korea.</title>
        <authorList>
            <person name="Jiang Y."/>
        </authorList>
    </citation>
    <scope>NUCLEOTIDE SEQUENCE [LARGE SCALE GENOMIC DNA]</scope>
    <source>
        <strain evidence="7 8">GY-19</strain>
    </source>
</reference>
<keyword evidence="5" id="KW-0560">Oxidoreductase</keyword>
<comment type="cofactor">
    <cofactor evidence="1">
        <name>FMN</name>
        <dbReference type="ChEBI" id="CHEBI:58210"/>
    </cofactor>
</comment>
<dbReference type="PANTHER" id="PTHR43303:SF4">
    <property type="entry name" value="NADPH DEHYDROGENASE C23G7.10C-RELATED"/>
    <property type="match status" value="1"/>
</dbReference>
<keyword evidence="3" id="KW-0288">FMN</keyword>